<name>A0A077XD79_PLACU</name>
<feature type="transmembrane region" description="Helical" evidence="7">
    <location>
        <begin position="217"/>
        <end position="236"/>
    </location>
</feature>
<evidence type="ECO:0000256" key="6">
    <source>
        <dbReference type="ARBA" id="ARBA00023136"/>
    </source>
</evidence>
<evidence type="ECO:0000313" key="10">
    <source>
        <dbReference type="Proteomes" id="UP000071118"/>
    </source>
</evidence>
<dbReference type="Proteomes" id="UP000071118">
    <property type="component" value="Chromosome 9"/>
</dbReference>
<evidence type="ECO:0000256" key="4">
    <source>
        <dbReference type="ARBA" id="ARBA00022692"/>
    </source>
</evidence>
<feature type="transmembrane region" description="Helical" evidence="7">
    <location>
        <begin position="351"/>
        <end position="372"/>
    </location>
</feature>
<dbReference type="PANTHER" id="PTHR31585">
    <property type="entry name" value="FOLATE-BIOPTERIN TRANSPORTER 1, CHLOROPLASTIC"/>
    <property type="match status" value="1"/>
</dbReference>
<evidence type="ECO:0000313" key="11">
    <source>
        <dbReference type="Proteomes" id="UP000507163"/>
    </source>
</evidence>
<feature type="transmembrane region" description="Helical" evidence="7">
    <location>
        <begin position="393"/>
        <end position="417"/>
    </location>
</feature>
<evidence type="ECO:0000313" key="8">
    <source>
        <dbReference type="EMBL" id="SCM22642.1"/>
    </source>
</evidence>
<feature type="transmembrane region" description="Helical" evidence="7">
    <location>
        <begin position="327"/>
        <end position="345"/>
    </location>
</feature>
<feature type="transmembrane region" description="Helical" evidence="7">
    <location>
        <begin position="429"/>
        <end position="448"/>
    </location>
</feature>
<gene>
    <name evidence="8" type="primary">FT1</name>
    <name evidence="8" type="ORF">PCHAJ_000216500</name>
    <name evidence="9" type="ORF">PCHAS_0935900</name>
</gene>
<dbReference type="InterPro" id="IPR036259">
    <property type="entry name" value="MFS_trans_sf"/>
</dbReference>
<dbReference type="Proteomes" id="UP000507163">
    <property type="component" value="Chromosome 9"/>
</dbReference>
<organism evidence="9 10">
    <name type="scientific">Plasmodium chabaudi chabaudi</name>
    <dbReference type="NCBI Taxonomy" id="31271"/>
    <lineage>
        <taxon>Eukaryota</taxon>
        <taxon>Sar</taxon>
        <taxon>Alveolata</taxon>
        <taxon>Apicomplexa</taxon>
        <taxon>Aconoidasida</taxon>
        <taxon>Haemosporida</taxon>
        <taxon>Plasmodiidae</taxon>
        <taxon>Plasmodium</taxon>
        <taxon>Plasmodium (Vinckeia)</taxon>
    </lineage>
</organism>
<evidence type="ECO:0000256" key="3">
    <source>
        <dbReference type="ARBA" id="ARBA00022448"/>
    </source>
</evidence>
<dbReference type="RefSeq" id="XP_016655448.1">
    <property type="nucleotide sequence ID" value="XM_016798209.1"/>
</dbReference>
<keyword evidence="5 7" id="KW-1133">Transmembrane helix</keyword>
<reference evidence="9" key="3">
    <citation type="submission" date="2019-05" db="EMBL/GenBank/DDBJ databases">
        <authorList>
            <consortium name="Pathogen Informatics"/>
        </authorList>
    </citation>
    <scope>NUCLEOTIDE SEQUENCE</scope>
    <source>
        <strain evidence="8 11">AJ</strain>
        <strain evidence="9">AS</strain>
    </source>
</reference>
<feature type="transmembrane region" description="Helical" evidence="7">
    <location>
        <begin position="59"/>
        <end position="78"/>
    </location>
</feature>
<dbReference type="CDD" id="cd17484">
    <property type="entry name" value="MFS_FBT"/>
    <property type="match status" value="1"/>
</dbReference>
<accession>A0A077XD79</accession>
<evidence type="ECO:0000313" key="9">
    <source>
        <dbReference type="EMBL" id="VTZ68969.1"/>
    </source>
</evidence>
<reference evidence="9" key="2">
    <citation type="submission" date="2014-05" db="EMBL/GenBank/DDBJ databases">
        <authorList>
            <person name="Aslett M.A."/>
            <person name="De Silva N."/>
        </authorList>
    </citation>
    <scope>NUCLEOTIDE SEQUENCE</scope>
    <source>
        <strain evidence="9">AS</strain>
    </source>
</reference>
<feature type="transmembrane region" description="Helical" evidence="7">
    <location>
        <begin position="122"/>
        <end position="141"/>
    </location>
</feature>
<feature type="transmembrane region" description="Helical" evidence="7">
    <location>
        <begin position="187"/>
        <end position="205"/>
    </location>
</feature>
<dbReference type="EMBL" id="LK022886">
    <property type="protein sequence ID" value="VTZ68969.1"/>
    <property type="molecule type" value="Genomic_DNA"/>
</dbReference>
<dbReference type="InterPro" id="IPR039309">
    <property type="entry name" value="BT1"/>
</dbReference>
<evidence type="ECO:0000256" key="7">
    <source>
        <dbReference type="SAM" id="Phobius"/>
    </source>
</evidence>
<proteinExistence type="inferred from homology"/>
<dbReference type="GeneID" id="3498861"/>
<dbReference type="PANTHER" id="PTHR31585:SF0">
    <property type="entry name" value="FOLATE-BIOPTERIN TRANSPORTER 1, CHLOROPLASTIC"/>
    <property type="match status" value="1"/>
</dbReference>
<keyword evidence="6 7" id="KW-0472">Membrane</keyword>
<keyword evidence="4 7" id="KW-0812">Transmembrane</keyword>
<protein>
    <submittedName>
        <fullName evidence="9">Folate transporter 1, putative</fullName>
    </submittedName>
</protein>
<dbReference type="EMBL" id="LT608175">
    <property type="protein sequence ID" value="SCM22642.1"/>
    <property type="molecule type" value="Genomic_DNA"/>
</dbReference>
<dbReference type="SUPFAM" id="SSF103473">
    <property type="entry name" value="MFS general substrate transporter"/>
    <property type="match status" value="1"/>
</dbReference>
<dbReference type="AlphaFoldDB" id="A0A077XD79"/>
<evidence type="ECO:0000256" key="2">
    <source>
        <dbReference type="ARBA" id="ARBA00007015"/>
    </source>
</evidence>
<dbReference type="KEGG" id="pcb:PCHAS_0935900"/>
<comment type="similarity">
    <text evidence="2">Belongs to the major facilitator superfamily. Folate-biopterin transporter (TC 2.A.71) family.</text>
</comment>
<evidence type="ECO:0000256" key="1">
    <source>
        <dbReference type="ARBA" id="ARBA00004141"/>
    </source>
</evidence>
<dbReference type="VEuPathDB" id="PlasmoDB:PCHAS_0935900"/>
<dbReference type="GO" id="GO:0016020">
    <property type="term" value="C:membrane"/>
    <property type="evidence" value="ECO:0007669"/>
    <property type="project" value="UniProtKB-SubCell"/>
</dbReference>
<feature type="transmembrane region" description="Helical" evidence="7">
    <location>
        <begin position="147"/>
        <end position="166"/>
    </location>
</feature>
<keyword evidence="3" id="KW-0813">Transport</keyword>
<dbReference type="Pfam" id="PF03092">
    <property type="entry name" value="BT1"/>
    <property type="match status" value="1"/>
</dbReference>
<keyword evidence="10" id="KW-1185">Reference proteome</keyword>
<sequence length="505" mass="57421">MEREKFSYLHTKDSYETCSTLTADSFHSFTESKFLIRKKPNEDDDHTANAISNKISSSFIAMLQGVEVLCNLPILYIFKDTYHLHPASLNILISIIKIPWAIKLLWGIISDTYPIFGYRRKYYLMFGSGLCILSLLILGLISHTNISLTIFLLVVYFFGSALCNVIGEAQVIESGRKGSINSTAKNISIFFAFRKVGFAVMHYLSGYLLSIMNNQHIFLISSILPLSIFISAFFVVEKRSYKKCKIEKQIKSIYEIIKTSYIQKLILFIFIMTSTPSSGSILFFFMANELQFTPKLLGKISMFQSLASLLAILLYMLILNKINIKKLLLYSTIVIAPFSLLPLLAVQKINIFIPNTLFIITDTILVEFIGELQSIPILVECSRIIPEGFESTIYSFLLSVNNFAIMISSLISSILTYQLGITSTNFDNLPKMIVICCLTNIIPIIFLYNATKFDNDSKAYKSRDNHTLNSWDSESTLFDSQSYEIKNCEDIKYFITENGHDIPIQ</sequence>
<comment type="subcellular location">
    <subcellularLocation>
        <location evidence="1">Membrane</location>
        <topology evidence="1">Multi-pass membrane protein</topology>
    </subcellularLocation>
</comment>
<feature type="transmembrane region" description="Helical" evidence="7">
    <location>
        <begin position="265"/>
        <end position="288"/>
    </location>
</feature>
<feature type="transmembrane region" description="Helical" evidence="7">
    <location>
        <begin position="300"/>
        <end position="320"/>
    </location>
</feature>
<reference evidence="9 10" key="1">
    <citation type="journal article" date="2014" name="BMC Biol.">
        <title>A comprehensive evaluation of rodent malaria parasite genomes and gene expression.</title>
        <authorList>
            <person name="Otto T.D."/>
            <person name="Bohme U."/>
            <person name="Jackson A.P."/>
            <person name="Hunt M."/>
            <person name="Franke-Fayard B."/>
            <person name="Hoeijmakers W.A."/>
            <person name="Religa A.A."/>
            <person name="Robertson L."/>
            <person name="Sanders M."/>
            <person name="Ogun S.A."/>
            <person name="Cunningham D."/>
            <person name="Erhart A."/>
            <person name="Billker O."/>
            <person name="Khan S.M."/>
            <person name="Stunnenberg H.G."/>
            <person name="Langhorne J."/>
            <person name="Holder A.A."/>
            <person name="Waters A.P."/>
            <person name="Newbold C.I."/>
            <person name="Pain A."/>
            <person name="Berriman M."/>
            <person name="Janse C.J."/>
        </authorList>
    </citation>
    <scope>NUCLEOTIDE SEQUENCE [LARGE SCALE GENOMIC DNA]</scope>
    <source>
        <strain evidence="9 10">AS</strain>
    </source>
</reference>
<feature type="transmembrane region" description="Helical" evidence="7">
    <location>
        <begin position="90"/>
        <end position="110"/>
    </location>
</feature>
<dbReference type="OrthoDB" id="754047at2759"/>
<evidence type="ECO:0000256" key="5">
    <source>
        <dbReference type="ARBA" id="ARBA00022989"/>
    </source>
</evidence>
<dbReference type="Gene3D" id="1.20.1250.20">
    <property type="entry name" value="MFS general substrate transporter like domains"/>
    <property type="match status" value="1"/>
</dbReference>